<dbReference type="PROSITE" id="PS50089">
    <property type="entry name" value="ZF_RING_2"/>
    <property type="match status" value="1"/>
</dbReference>
<dbReference type="KEGG" id="pmrn:116947181"/>
<feature type="compositionally biased region" description="Low complexity" evidence="5">
    <location>
        <begin position="562"/>
        <end position="572"/>
    </location>
</feature>
<keyword evidence="1" id="KW-0479">Metal-binding</keyword>
<evidence type="ECO:0000259" key="8">
    <source>
        <dbReference type="PROSITE" id="PS50089"/>
    </source>
</evidence>
<feature type="chain" id="PRO_5042551649" evidence="7">
    <location>
        <begin position="25"/>
        <end position="800"/>
    </location>
</feature>
<feature type="region of interest" description="Disordered" evidence="5">
    <location>
        <begin position="562"/>
        <end position="628"/>
    </location>
</feature>
<keyword evidence="9" id="KW-1185">Reference proteome</keyword>
<name>A0AAJ7TKI7_PETMA</name>
<evidence type="ECO:0000256" key="4">
    <source>
        <dbReference type="PROSITE-ProRule" id="PRU00175"/>
    </source>
</evidence>
<dbReference type="Gene3D" id="3.30.40.10">
    <property type="entry name" value="Zinc/RING finger domain, C3HC4 (zinc finger)"/>
    <property type="match status" value="1"/>
</dbReference>
<evidence type="ECO:0000256" key="5">
    <source>
        <dbReference type="SAM" id="MobiDB-lite"/>
    </source>
</evidence>
<feature type="domain" description="RING-type" evidence="8">
    <location>
        <begin position="734"/>
        <end position="776"/>
    </location>
</feature>
<feature type="signal peptide" evidence="7">
    <location>
        <begin position="1"/>
        <end position="24"/>
    </location>
</feature>
<evidence type="ECO:0000313" key="9">
    <source>
        <dbReference type="Proteomes" id="UP001318040"/>
    </source>
</evidence>
<dbReference type="CDD" id="cd16473">
    <property type="entry name" value="RING-H2_RNF103"/>
    <property type="match status" value="1"/>
</dbReference>
<evidence type="ECO:0000256" key="2">
    <source>
        <dbReference type="ARBA" id="ARBA00022771"/>
    </source>
</evidence>
<dbReference type="RefSeq" id="XP_032818536.1">
    <property type="nucleotide sequence ID" value="XM_032962645.1"/>
</dbReference>
<feature type="region of interest" description="Disordered" evidence="5">
    <location>
        <begin position="658"/>
        <end position="712"/>
    </location>
</feature>
<evidence type="ECO:0000256" key="7">
    <source>
        <dbReference type="SAM" id="SignalP"/>
    </source>
</evidence>
<feature type="compositionally biased region" description="Low complexity" evidence="5">
    <location>
        <begin position="701"/>
        <end position="710"/>
    </location>
</feature>
<keyword evidence="2 4" id="KW-0863">Zinc-finger</keyword>
<organism evidence="9 10">
    <name type="scientific">Petromyzon marinus</name>
    <name type="common">Sea lamprey</name>
    <dbReference type="NCBI Taxonomy" id="7757"/>
    <lineage>
        <taxon>Eukaryota</taxon>
        <taxon>Metazoa</taxon>
        <taxon>Chordata</taxon>
        <taxon>Craniata</taxon>
        <taxon>Vertebrata</taxon>
        <taxon>Cyclostomata</taxon>
        <taxon>Hyperoartia</taxon>
        <taxon>Petromyzontiformes</taxon>
        <taxon>Petromyzontidae</taxon>
        <taxon>Petromyzon</taxon>
    </lineage>
</organism>
<gene>
    <name evidence="10" type="primary">RNF103</name>
</gene>
<dbReference type="GO" id="GO:0008270">
    <property type="term" value="F:zinc ion binding"/>
    <property type="evidence" value="ECO:0007669"/>
    <property type="project" value="UniProtKB-KW"/>
</dbReference>
<protein>
    <submittedName>
        <fullName evidence="10">E3 ubiquitin-protein ligase RNF103</fullName>
    </submittedName>
</protein>
<dbReference type="SMART" id="SM00184">
    <property type="entry name" value="RING"/>
    <property type="match status" value="1"/>
</dbReference>
<keyword evidence="6" id="KW-0812">Transmembrane</keyword>
<feature type="transmembrane region" description="Helical" evidence="6">
    <location>
        <begin position="355"/>
        <end position="373"/>
    </location>
</feature>
<dbReference type="Pfam" id="PF13639">
    <property type="entry name" value="zf-RING_2"/>
    <property type="match status" value="1"/>
</dbReference>
<dbReference type="InterPro" id="IPR042494">
    <property type="entry name" value="RNF103"/>
</dbReference>
<dbReference type="PANTHER" id="PTHR15302">
    <property type="entry name" value="E3 UBIQUITIN-PROTEIN LIGASE RNF103"/>
    <property type="match status" value="1"/>
</dbReference>
<keyword evidence="6" id="KW-1133">Transmembrane helix</keyword>
<dbReference type="GO" id="GO:0016567">
    <property type="term" value="P:protein ubiquitination"/>
    <property type="evidence" value="ECO:0007669"/>
    <property type="project" value="InterPro"/>
</dbReference>
<reference evidence="10" key="1">
    <citation type="submission" date="2025-08" db="UniProtKB">
        <authorList>
            <consortium name="RefSeq"/>
        </authorList>
    </citation>
    <scope>IDENTIFICATION</scope>
    <source>
        <tissue evidence="10">Sperm</tissue>
    </source>
</reference>
<feature type="transmembrane region" description="Helical" evidence="6">
    <location>
        <begin position="382"/>
        <end position="403"/>
    </location>
</feature>
<proteinExistence type="predicted"/>
<accession>A0AAJ7TKI7</accession>
<dbReference type="CTD" id="7844"/>
<keyword evidence="3" id="KW-0862">Zinc</keyword>
<dbReference type="InterPro" id="IPR013083">
    <property type="entry name" value="Znf_RING/FYVE/PHD"/>
</dbReference>
<dbReference type="PANTHER" id="PTHR15302:SF0">
    <property type="entry name" value="E3 UBIQUITIN-PROTEIN LIGASE RNF103"/>
    <property type="match status" value="1"/>
</dbReference>
<keyword evidence="7" id="KW-0732">Signal</keyword>
<evidence type="ECO:0000256" key="3">
    <source>
        <dbReference type="ARBA" id="ARBA00022833"/>
    </source>
</evidence>
<sequence>MWAKLLFLLLYVCVLFLLARFFEAVSWCETGIFASRLVDPVALSLRKLRGLLESRGLSHAGLLEKRGLARLVEDSGDVSEGELYSTLAEGEADVDNASSSSSSADFTSEMHFYEQVEDTKDGVWLVQISCKKKHFMLEPKEWKEVVKKVSRFGIRTGTFHCSLDPRFCMKRGWLGPSLIMAVPLTNTSKGKVVLKEFHGRVKGLQHILEWVHASVAARIAAVRKPAEFWDEWRRPGTSDAKAGRGGGGGRGGNKVGAGNSRVKVFLFANLDRPPMFLSAVSVKFTGRVRFIFVDMRSWRKEDYERRGELNLRKLPAYIIQTPEGTYEYGTLRGEHFSHRALDIFLRFLQPEVNDLFVLSLVLVNAAAWMDLFITQGATIKRFVVLISTLGTYNTLLILSWLPIVGLLQLPHLDTFYEYSLKFLRFTNTTKIASWVRTDWMFYSSHPAILLGTYLAHGLIVDLIEKKRKLSDEDDEILMENNLDWLSSLWEYYSNYLFRPIGSFPGYPTSYYDGDLEDGIDVLLERLAVPDLWLRPSISTDYIKYLPTWEFKCAERIKTPARAAARTRAPGPGADEGCRGCSASRADDDDDDDGDGGEHSRERGASHVPPHGACPSCKSAGARGGRGGDAARISPVCSRNAGACEREFGRCVCGRAGGGERGGAVSGGWTEPTGRVGAAPAQAESPCGQPDGPRRLPPTDPRVVADSSASDSEVEREVEADWSCWPRGSVRGSECVVCLEAYSLGCLLTCLPCGHAFHARCIAIWLEGGRHCCPVCRWLAFRARPQQAAPPAPPGFTQHAD</sequence>
<dbReference type="AlphaFoldDB" id="A0AAJ7TKI7"/>
<evidence type="ECO:0000313" key="10">
    <source>
        <dbReference type="RefSeq" id="XP_032818536.1"/>
    </source>
</evidence>
<feature type="compositionally biased region" description="Basic and acidic residues" evidence="5">
    <location>
        <begin position="595"/>
        <end position="604"/>
    </location>
</feature>
<evidence type="ECO:0000256" key="6">
    <source>
        <dbReference type="SAM" id="Phobius"/>
    </source>
</evidence>
<dbReference type="SUPFAM" id="SSF57850">
    <property type="entry name" value="RING/U-box"/>
    <property type="match status" value="1"/>
</dbReference>
<dbReference type="GO" id="GO:0005783">
    <property type="term" value="C:endoplasmic reticulum"/>
    <property type="evidence" value="ECO:0007669"/>
    <property type="project" value="TreeGrafter"/>
</dbReference>
<dbReference type="GO" id="GO:0036503">
    <property type="term" value="P:ERAD pathway"/>
    <property type="evidence" value="ECO:0007669"/>
    <property type="project" value="TreeGrafter"/>
</dbReference>
<dbReference type="InterPro" id="IPR001841">
    <property type="entry name" value="Znf_RING"/>
</dbReference>
<dbReference type="GO" id="GO:0004842">
    <property type="term" value="F:ubiquitin-protein transferase activity"/>
    <property type="evidence" value="ECO:0007669"/>
    <property type="project" value="InterPro"/>
</dbReference>
<keyword evidence="6" id="KW-0472">Membrane</keyword>
<dbReference type="Proteomes" id="UP001318040">
    <property type="component" value="Chromosome 29"/>
</dbReference>
<evidence type="ECO:0000256" key="1">
    <source>
        <dbReference type="ARBA" id="ARBA00022723"/>
    </source>
</evidence>